<dbReference type="EMBL" id="AMFJ01034060">
    <property type="protein sequence ID" value="EKD30441.1"/>
    <property type="molecule type" value="Genomic_DNA"/>
</dbReference>
<proteinExistence type="predicted"/>
<organism evidence="1">
    <name type="scientific">uncultured bacterium</name>
    <name type="common">gcode 4</name>
    <dbReference type="NCBI Taxonomy" id="1234023"/>
    <lineage>
        <taxon>Bacteria</taxon>
        <taxon>environmental samples</taxon>
    </lineage>
</organism>
<name>K1XZP7_9BACT</name>
<evidence type="ECO:0000313" key="1">
    <source>
        <dbReference type="EMBL" id="EKD30441.1"/>
    </source>
</evidence>
<reference evidence="1" key="1">
    <citation type="journal article" date="2012" name="Science">
        <title>Fermentation, hydrogen, and sulfur metabolism in multiple uncultivated bacterial phyla.</title>
        <authorList>
            <person name="Wrighton K.C."/>
            <person name="Thomas B.C."/>
            <person name="Sharon I."/>
            <person name="Miller C.S."/>
            <person name="Castelle C.J."/>
            <person name="VerBerkmoes N.C."/>
            <person name="Wilkins M.J."/>
            <person name="Hettich R.L."/>
            <person name="Lipton M.S."/>
            <person name="Williams K.H."/>
            <person name="Long P.E."/>
            <person name="Banfield J.F."/>
        </authorList>
    </citation>
    <scope>NUCLEOTIDE SEQUENCE [LARGE SCALE GENOMIC DNA]</scope>
</reference>
<accession>K1XZP7</accession>
<protein>
    <submittedName>
        <fullName evidence="1">Uncharacterized protein</fullName>
    </submittedName>
</protein>
<dbReference type="AlphaFoldDB" id="K1XZP7"/>
<comment type="caution">
    <text evidence="1">The sequence shown here is derived from an EMBL/GenBank/DDBJ whole genome shotgun (WGS) entry which is preliminary data.</text>
</comment>
<gene>
    <name evidence="1" type="ORF">ACD_78C00060G0002</name>
</gene>
<sequence>MKKMKIQQLVALIIVLGIIASFAAMPLSYLLEK</sequence>